<evidence type="ECO:0000256" key="1">
    <source>
        <dbReference type="SAM" id="SignalP"/>
    </source>
</evidence>
<keyword evidence="3" id="KW-0378">Hydrolase</keyword>
<organism evidence="3 4">
    <name type="scientific">Candidatus Gallipaludibacter merdavium</name>
    <dbReference type="NCBI Taxonomy" id="2840839"/>
    <lineage>
        <taxon>Bacteria</taxon>
        <taxon>Pseudomonadati</taxon>
        <taxon>Bacteroidota</taxon>
        <taxon>Bacteroidia</taxon>
        <taxon>Bacteroidales</taxon>
        <taxon>Candidatus Gallipaludibacter</taxon>
    </lineage>
</organism>
<dbReference type="PANTHER" id="PTHR42834:SF1">
    <property type="entry name" value="ENDONUCLEASE_EXONUCLEASE_PHOSPHATASE FAMILY PROTEIN (AFU_ORTHOLOGUE AFUA_3G09210)"/>
    <property type="match status" value="1"/>
</dbReference>
<feature type="signal peptide" evidence="1">
    <location>
        <begin position="1"/>
        <end position="24"/>
    </location>
</feature>
<keyword evidence="1" id="KW-0732">Signal</keyword>
<dbReference type="EMBL" id="JADIMG010000068">
    <property type="protein sequence ID" value="MBO8460083.1"/>
    <property type="molecule type" value="Genomic_DNA"/>
</dbReference>
<gene>
    <name evidence="3" type="ORF">IAA73_07115</name>
</gene>
<evidence type="ECO:0000259" key="2">
    <source>
        <dbReference type="Pfam" id="PF19580"/>
    </source>
</evidence>
<keyword evidence="3" id="KW-0540">Nuclease</keyword>
<protein>
    <submittedName>
        <fullName evidence="3">Endonuclease/exonuclease/phosphatase family protein</fullName>
    </submittedName>
</protein>
<dbReference type="SUPFAM" id="SSF56219">
    <property type="entry name" value="DNase I-like"/>
    <property type="match status" value="1"/>
</dbReference>
<dbReference type="Pfam" id="PF19580">
    <property type="entry name" value="Exo_endo_phos_3"/>
    <property type="match status" value="1"/>
</dbReference>
<sequence length="353" mass="39839">MNKRCHLFLAAILFFAFSANMAFAEKKGNKASYSVSCIAFYNLENLFDTINDPAINDEEYLPDGPNKWNSLKYNSKLENMAYAISKIGLDVSPVGPVILGVAEIENRGVLEDLVKQPAIKDRNYQIVHYDSPDRRGVDVGLLYNPDYFTVTNTASHRLHVPENPELKTRDQLLVSGYVQGEKIHVIVNHWPSRYGGELYSRPNRNAAAALTKSICDSIYRKEPKAKIIIMGDLNDDPSNESCAVVLGAKKDRKDVEPQGYFNTLWKTLDRGIGSLGYNDSWNLFDQLIISGNLANADSNTELAFWKSEIFNKDFLIVKEGQNKGYPKRTHTSGVWTNGYSDHFPVIIYLIKKK</sequence>
<keyword evidence="3" id="KW-0255">Endonuclease</keyword>
<evidence type="ECO:0000313" key="3">
    <source>
        <dbReference type="EMBL" id="MBO8460083.1"/>
    </source>
</evidence>
<reference evidence="3" key="2">
    <citation type="journal article" date="2021" name="PeerJ">
        <title>Extensive microbial diversity within the chicken gut microbiome revealed by metagenomics and culture.</title>
        <authorList>
            <person name="Gilroy R."/>
            <person name="Ravi A."/>
            <person name="Getino M."/>
            <person name="Pursley I."/>
            <person name="Horton D.L."/>
            <person name="Alikhan N.F."/>
            <person name="Baker D."/>
            <person name="Gharbi K."/>
            <person name="Hall N."/>
            <person name="Watson M."/>
            <person name="Adriaenssens E.M."/>
            <person name="Foster-Nyarko E."/>
            <person name="Jarju S."/>
            <person name="Secka A."/>
            <person name="Antonio M."/>
            <person name="Oren A."/>
            <person name="Chaudhuri R.R."/>
            <person name="La Ragione R."/>
            <person name="Hildebrand F."/>
            <person name="Pallen M.J."/>
        </authorList>
    </citation>
    <scope>NUCLEOTIDE SEQUENCE</scope>
    <source>
        <strain evidence="3">G3-3990</strain>
    </source>
</reference>
<comment type="caution">
    <text evidence="3">The sequence shown here is derived from an EMBL/GenBank/DDBJ whole genome shotgun (WGS) entry which is preliminary data.</text>
</comment>
<dbReference type="Proteomes" id="UP000823641">
    <property type="component" value="Unassembled WGS sequence"/>
</dbReference>
<dbReference type="InterPro" id="IPR036691">
    <property type="entry name" value="Endo/exonu/phosph_ase_sf"/>
</dbReference>
<dbReference type="Gene3D" id="3.60.10.10">
    <property type="entry name" value="Endonuclease/exonuclease/phosphatase"/>
    <property type="match status" value="1"/>
</dbReference>
<dbReference type="PANTHER" id="PTHR42834">
    <property type="entry name" value="ENDONUCLEASE/EXONUCLEASE/PHOSPHATASE FAMILY PROTEIN (AFU_ORTHOLOGUE AFUA_3G09210)"/>
    <property type="match status" value="1"/>
</dbReference>
<reference evidence="3" key="1">
    <citation type="submission" date="2020-10" db="EMBL/GenBank/DDBJ databases">
        <authorList>
            <person name="Gilroy R."/>
        </authorList>
    </citation>
    <scope>NUCLEOTIDE SEQUENCE</scope>
    <source>
        <strain evidence="3">G3-3990</strain>
    </source>
</reference>
<feature type="chain" id="PRO_5038673481" evidence="1">
    <location>
        <begin position="25"/>
        <end position="353"/>
    </location>
</feature>
<accession>A0A9D9N4N9</accession>
<proteinExistence type="predicted"/>
<dbReference type="InterPro" id="IPR005135">
    <property type="entry name" value="Endo/exonuclease/phosphatase"/>
</dbReference>
<feature type="domain" description="Endonuclease/exonuclease/phosphatase" evidence="2">
    <location>
        <begin position="37"/>
        <end position="351"/>
    </location>
</feature>
<dbReference type="AlphaFoldDB" id="A0A9D9N4N9"/>
<evidence type="ECO:0000313" key="4">
    <source>
        <dbReference type="Proteomes" id="UP000823641"/>
    </source>
</evidence>
<dbReference type="GO" id="GO:0004519">
    <property type="term" value="F:endonuclease activity"/>
    <property type="evidence" value="ECO:0007669"/>
    <property type="project" value="UniProtKB-KW"/>
</dbReference>
<name>A0A9D9N4N9_9BACT</name>